<dbReference type="Pfam" id="PF13473">
    <property type="entry name" value="Cupredoxin_1"/>
    <property type="match status" value="1"/>
</dbReference>
<accession>A0A1F5MI63</accession>
<dbReference type="InterPro" id="IPR028096">
    <property type="entry name" value="EfeO_Cupredoxin"/>
</dbReference>
<evidence type="ECO:0000313" key="4">
    <source>
        <dbReference type="Proteomes" id="UP000178859"/>
    </source>
</evidence>
<gene>
    <name evidence="3" type="ORF">A3I48_02800</name>
</gene>
<dbReference type="PANTHER" id="PTHR36507">
    <property type="entry name" value="BLL1555 PROTEIN"/>
    <property type="match status" value="1"/>
</dbReference>
<dbReference type="Gene3D" id="2.60.40.420">
    <property type="entry name" value="Cupredoxins - blue copper proteins"/>
    <property type="match status" value="1"/>
</dbReference>
<feature type="compositionally biased region" description="Low complexity" evidence="1">
    <location>
        <begin position="43"/>
        <end position="59"/>
    </location>
</feature>
<comment type="caution">
    <text evidence="3">The sequence shown here is derived from an EMBL/GenBank/DDBJ whole genome shotgun (WGS) entry which is preliminary data.</text>
</comment>
<evidence type="ECO:0000259" key="2">
    <source>
        <dbReference type="Pfam" id="PF13473"/>
    </source>
</evidence>
<organism evidence="3 4">
    <name type="scientific">Candidatus Daviesbacteria bacterium RIFCSPLOWO2_02_FULL_36_7</name>
    <dbReference type="NCBI Taxonomy" id="1797792"/>
    <lineage>
        <taxon>Bacteria</taxon>
        <taxon>Candidatus Daviesiibacteriota</taxon>
    </lineage>
</organism>
<dbReference type="InterPro" id="IPR008972">
    <property type="entry name" value="Cupredoxin"/>
</dbReference>
<protein>
    <recommendedName>
        <fullName evidence="2">EfeO-type cupredoxin-like domain-containing protein</fullName>
    </recommendedName>
</protein>
<dbReference type="InterPro" id="IPR052721">
    <property type="entry name" value="ET_Amicyanin"/>
</dbReference>
<reference evidence="3 4" key="1">
    <citation type="journal article" date="2016" name="Nat. Commun.">
        <title>Thousands of microbial genomes shed light on interconnected biogeochemical processes in an aquifer system.</title>
        <authorList>
            <person name="Anantharaman K."/>
            <person name="Brown C.T."/>
            <person name="Hug L.A."/>
            <person name="Sharon I."/>
            <person name="Castelle C.J."/>
            <person name="Probst A.J."/>
            <person name="Thomas B.C."/>
            <person name="Singh A."/>
            <person name="Wilkins M.J."/>
            <person name="Karaoz U."/>
            <person name="Brodie E.L."/>
            <person name="Williams K.H."/>
            <person name="Hubbard S.S."/>
            <person name="Banfield J.F."/>
        </authorList>
    </citation>
    <scope>NUCLEOTIDE SEQUENCE [LARGE SCALE GENOMIC DNA]</scope>
</reference>
<dbReference type="AlphaFoldDB" id="A0A1F5MI63"/>
<feature type="domain" description="EfeO-type cupredoxin-like" evidence="2">
    <location>
        <begin position="52"/>
        <end position="146"/>
    </location>
</feature>
<proteinExistence type="predicted"/>
<feature type="region of interest" description="Disordered" evidence="1">
    <location>
        <begin position="26"/>
        <end position="59"/>
    </location>
</feature>
<dbReference type="Proteomes" id="UP000178859">
    <property type="component" value="Unassembled WGS sequence"/>
</dbReference>
<name>A0A1F5MI63_9BACT</name>
<evidence type="ECO:0000256" key="1">
    <source>
        <dbReference type="SAM" id="MobiDB-lite"/>
    </source>
</evidence>
<dbReference type="SUPFAM" id="SSF49503">
    <property type="entry name" value="Cupredoxins"/>
    <property type="match status" value="1"/>
</dbReference>
<sequence length="147" mass="15563">MNNKVIIGVIVVALLVVTGFVVKSNKATNAPPAPTMNITSQITSEPTSQATASSQTTQEQNTITLDSSGFSPKSLTIKAGDKVTWVNKSGADASINSSPHPTHTDYPPLNLDAFSDGRTLSLTFEKSGTYGYHNHLNPSQFGTIVVE</sequence>
<dbReference type="PANTHER" id="PTHR36507:SF1">
    <property type="entry name" value="BLL1555 PROTEIN"/>
    <property type="match status" value="1"/>
</dbReference>
<evidence type="ECO:0000313" key="3">
    <source>
        <dbReference type="EMBL" id="OGE65066.1"/>
    </source>
</evidence>
<dbReference type="EMBL" id="MFDT01000004">
    <property type="protein sequence ID" value="OGE65066.1"/>
    <property type="molecule type" value="Genomic_DNA"/>
</dbReference>